<name>A0A516GVG0_9FLAO</name>
<dbReference type="InterPro" id="IPR036388">
    <property type="entry name" value="WH-like_DNA-bd_sf"/>
</dbReference>
<protein>
    <submittedName>
        <fullName evidence="7">RNA polymerase sigma-70 factor</fullName>
    </submittedName>
</protein>
<evidence type="ECO:0000256" key="1">
    <source>
        <dbReference type="ARBA" id="ARBA00010641"/>
    </source>
</evidence>
<evidence type="ECO:0000259" key="5">
    <source>
        <dbReference type="Pfam" id="PF04542"/>
    </source>
</evidence>
<dbReference type="NCBIfam" id="TIGR02985">
    <property type="entry name" value="Sig70_bacteroi1"/>
    <property type="match status" value="1"/>
</dbReference>
<dbReference type="KEGG" id="fop:FNB79_16490"/>
<evidence type="ECO:0000313" key="7">
    <source>
        <dbReference type="EMBL" id="QDO95502.1"/>
    </source>
</evidence>
<dbReference type="EMBL" id="CP041637">
    <property type="protein sequence ID" value="QDO95502.1"/>
    <property type="molecule type" value="Genomic_DNA"/>
</dbReference>
<proteinExistence type="inferred from homology"/>
<dbReference type="GO" id="GO:0016987">
    <property type="term" value="F:sigma factor activity"/>
    <property type="evidence" value="ECO:0007669"/>
    <property type="project" value="UniProtKB-KW"/>
</dbReference>
<keyword evidence="8" id="KW-1185">Reference proteome</keyword>
<evidence type="ECO:0000259" key="6">
    <source>
        <dbReference type="Pfam" id="PF08281"/>
    </source>
</evidence>
<dbReference type="InterPro" id="IPR039425">
    <property type="entry name" value="RNA_pol_sigma-70-like"/>
</dbReference>
<organism evidence="7 8">
    <name type="scientific">Formosa sediminum</name>
    <dbReference type="NCBI Taxonomy" id="2594004"/>
    <lineage>
        <taxon>Bacteria</taxon>
        <taxon>Pseudomonadati</taxon>
        <taxon>Bacteroidota</taxon>
        <taxon>Flavobacteriia</taxon>
        <taxon>Flavobacteriales</taxon>
        <taxon>Flavobacteriaceae</taxon>
        <taxon>Formosa</taxon>
    </lineage>
</organism>
<feature type="domain" description="RNA polymerase sigma factor 70 region 4 type 2" evidence="6">
    <location>
        <begin position="120"/>
        <end position="169"/>
    </location>
</feature>
<dbReference type="InterPro" id="IPR013249">
    <property type="entry name" value="RNA_pol_sigma70_r4_t2"/>
</dbReference>
<keyword evidence="3" id="KW-0731">Sigma factor</keyword>
<reference evidence="7 8" key="1">
    <citation type="submission" date="2019-07" db="EMBL/GenBank/DDBJ databases">
        <title>Genome sequencing for Formosa sp. PS13.</title>
        <authorList>
            <person name="Park S.-J."/>
        </authorList>
    </citation>
    <scope>NUCLEOTIDE SEQUENCE [LARGE SCALE GENOMIC DNA]</scope>
    <source>
        <strain evidence="7 8">PS13</strain>
    </source>
</reference>
<evidence type="ECO:0000256" key="4">
    <source>
        <dbReference type="ARBA" id="ARBA00023163"/>
    </source>
</evidence>
<dbReference type="InterPro" id="IPR007627">
    <property type="entry name" value="RNA_pol_sigma70_r2"/>
</dbReference>
<sequence length="201" mass="23839">MNTLEAVKALKNGEEYAFKFLFDKYYNRLVAYITTYTHDKMSAEDIVQQAFIDLWNNKKKINENKPLKSYLYAIAYNRFIDTVNKDKRQNIVLGQIYELALRDIIDEDNEALEKRILKMNQIIKTLPPKCRQTLEMNKIKGYKYHEIAEIMGVSIKTVESQMSVAFKKIRKGFDKENLHLLFINFYKKINIRQTKNSNLSF</sequence>
<dbReference type="NCBIfam" id="TIGR02937">
    <property type="entry name" value="sigma70-ECF"/>
    <property type="match status" value="1"/>
</dbReference>
<dbReference type="Pfam" id="PF08281">
    <property type="entry name" value="Sigma70_r4_2"/>
    <property type="match status" value="1"/>
</dbReference>
<keyword evidence="4" id="KW-0804">Transcription</keyword>
<dbReference type="InterPro" id="IPR013325">
    <property type="entry name" value="RNA_pol_sigma_r2"/>
</dbReference>
<dbReference type="SUPFAM" id="SSF88659">
    <property type="entry name" value="Sigma3 and sigma4 domains of RNA polymerase sigma factors"/>
    <property type="match status" value="1"/>
</dbReference>
<dbReference type="AlphaFoldDB" id="A0A516GVG0"/>
<dbReference type="PANTHER" id="PTHR43133">
    <property type="entry name" value="RNA POLYMERASE ECF-TYPE SIGMA FACTO"/>
    <property type="match status" value="1"/>
</dbReference>
<dbReference type="Pfam" id="PF04542">
    <property type="entry name" value="Sigma70_r2"/>
    <property type="match status" value="1"/>
</dbReference>
<dbReference type="GO" id="GO:0003677">
    <property type="term" value="F:DNA binding"/>
    <property type="evidence" value="ECO:0007669"/>
    <property type="project" value="InterPro"/>
</dbReference>
<dbReference type="InterPro" id="IPR014284">
    <property type="entry name" value="RNA_pol_sigma-70_dom"/>
</dbReference>
<dbReference type="InterPro" id="IPR014327">
    <property type="entry name" value="RNA_pol_sigma70_bacteroid"/>
</dbReference>
<accession>A0A516GVG0</accession>
<dbReference type="CDD" id="cd06171">
    <property type="entry name" value="Sigma70_r4"/>
    <property type="match status" value="1"/>
</dbReference>
<feature type="domain" description="RNA polymerase sigma-70 region 2" evidence="5">
    <location>
        <begin position="21"/>
        <end position="88"/>
    </location>
</feature>
<dbReference type="RefSeq" id="WP_143382408.1">
    <property type="nucleotide sequence ID" value="NZ_CP041637.1"/>
</dbReference>
<dbReference type="GO" id="GO:0006352">
    <property type="term" value="P:DNA-templated transcription initiation"/>
    <property type="evidence" value="ECO:0007669"/>
    <property type="project" value="InterPro"/>
</dbReference>
<comment type="similarity">
    <text evidence="1">Belongs to the sigma-70 factor family. ECF subfamily.</text>
</comment>
<dbReference type="OrthoDB" id="1100095at2"/>
<dbReference type="Gene3D" id="1.10.10.10">
    <property type="entry name" value="Winged helix-like DNA-binding domain superfamily/Winged helix DNA-binding domain"/>
    <property type="match status" value="1"/>
</dbReference>
<evidence type="ECO:0000256" key="3">
    <source>
        <dbReference type="ARBA" id="ARBA00023082"/>
    </source>
</evidence>
<dbReference type="PANTHER" id="PTHR43133:SF46">
    <property type="entry name" value="RNA POLYMERASE SIGMA-70 FACTOR ECF SUBFAMILY"/>
    <property type="match status" value="1"/>
</dbReference>
<evidence type="ECO:0000256" key="2">
    <source>
        <dbReference type="ARBA" id="ARBA00023015"/>
    </source>
</evidence>
<dbReference type="Gene3D" id="1.10.1740.10">
    <property type="match status" value="1"/>
</dbReference>
<evidence type="ECO:0000313" key="8">
    <source>
        <dbReference type="Proteomes" id="UP000319209"/>
    </source>
</evidence>
<gene>
    <name evidence="7" type="ORF">FNB79_16490</name>
</gene>
<dbReference type="InterPro" id="IPR013324">
    <property type="entry name" value="RNA_pol_sigma_r3/r4-like"/>
</dbReference>
<keyword evidence="2" id="KW-0805">Transcription regulation</keyword>
<dbReference type="Proteomes" id="UP000319209">
    <property type="component" value="Chromosome"/>
</dbReference>
<dbReference type="SUPFAM" id="SSF88946">
    <property type="entry name" value="Sigma2 domain of RNA polymerase sigma factors"/>
    <property type="match status" value="1"/>
</dbReference>